<organism evidence="1 2">
    <name type="scientific">Nocardioides zeicaulis</name>
    <dbReference type="NCBI Taxonomy" id="1776857"/>
    <lineage>
        <taxon>Bacteria</taxon>
        <taxon>Bacillati</taxon>
        <taxon>Actinomycetota</taxon>
        <taxon>Actinomycetes</taxon>
        <taxon>Propionibacteriales</taxon>
        <taxon>Nocardioidaceae</taxon>
        <taxon>Nocardioides</taxon>
    </lineage>
</organism>
<dbReference type="Gene3D" id="2.60.120.200">
    <property type="match status" value="1"/>
</dbReference>
<protein>
    <submittedName>
        <fullName evidence="1">DUF1349 domain-containing protein</fullName>
    </submittedName>
</protein>
<accession>A0ABV6E4A7</accession>
<dbReference type="Pfam" id="PF07081">
    <property type="entry name" value="DUF1349"/>
    <property type="match status" value="1"/>
</dbReference>
<dbReference type="PANTHER" id="PTHR35332">
    <property type="entry name" value="REGULATION OF ENOLASE PROTEIN 1"/>
    <property type="match status" value="1"/>
</dbReference>
<dbReference type="Proteomes" id="UP001589698">
    <property type="component" value="Unassembled WGS sequence"/>
</dbReference>
<dbReference type="InterPro" id="IPR013320">
    <property type="entry name" value="ConA-like_dom_sf"/>
</dbReference>
<proteinExistence type="predicted"/>
<dbReference type="PANTHER" id="PTHR35332:SF2">
    <property type="entry name" value="REGULATION OF ENOLASE PROTEIN 1"/>
    <property type="match status" value="1"/>
</dbReference>
<reference evidence="1 2" key="1">
    <citation type="submission" date="2024-09" db="EMBL/GenBank/DDBJ databases">
        <authorList>
            <person name="Sun Q."/>
            <person name="Mori K."/>
        </authorList>
    </citation>
    <scope>NUCLEOTIDE SEQUENCE [LARGE SCALE GENOMIC DNA]</scope>
    <source>
        <strain evidence="1 2">CCM 8654</strain>
    </source>
</reference>
<dbReference type="EMBL" id="JBHLXH010000002">
    <property type="protein sequence ID" value="MFC0223827.1"/>
    <property type="molecule type" value="Genomic_DNA"/>
</dbReference>
<dbReference type="RefSeq" id="WP_378519623.1">
    <property type="nucleotide sequence ID" value="NZ_CBCSDI010000062.1"/>
</dbReference>
<evidence type="ECO:0000313" key="1">
    <source>
        <dbReference type="EMBL" id="MFC0223827.1"/>
    </source>
</evidence>
<gene>
    <name evidence="1" type="ORF">ACFFJG_15170</name>
</gene>
<dbReference type="InterPro" id="IPR009784">
    <property type="entry name" value="DUF1349"/>
</dbReference>
<sequence length="192" mass="20871">MDHTFTTDGAQWLHEPSWRVEGDELVVDAVEGSDLWRHTSYGFVRDTAHALLRPVAVGQACEVDVHASMSEQFDQAGLLLRVDEERWLKAGLERADGRLGLGVVMTDGRSDWSTAPVDDWAGTWVRVRVSVAADSVTVRARPEGGAWQLVRLVPFATSGAALAGPYCAAPSRSGWTARFRALATTSADDALH</sequence>
<dbReference type="SUPFAM" id="SSF49899">
    <property type="entry name" value="Concanavalin A-like lectins/glucanases"/>
    <property type="match status" value="1"/>
</dbReference>
<comment type="caution">
    <text evidence="1">The sequence shown here is derived from an EMBL/GenBank/DDBJ whole genome shotgun (WGS) entry which is preliminary data.</text>
</comment>
<keyword evidence="2" id="KW-1185">Reference proteome</keyword>
<evidence type="ECO:0000313" key="2">
    <source>
        <dbReference type="Proteomes" id="UP001589698"/>
    </source>
</evidence>
<name>A0ABV6E4A7_9ACTN</name>